<accession>A0A225VKB3</accession>
<dbReference type="AlphaFoldDB" id="A0A225VKB3"/>
<keyword evidence="2" id="KW-0695">RNA-directed DNA polymerase</keyword>
<evidence type="ECO:0000256" key="1">
    <source>
        <dbReference type="SAM" id="MobiDB-lite"/>
    </source>
</evidence>
<protein>
    <submittedName>
        <fullName evidence="2">Reverse transcriptase</fullName>
    </submittedName>
</protein>
<reference evidence="3" key="1">
    <citation type="submission" date="2017-03" db="EMBL/GenBank/DDBJ databases">
        <title>Phytopthora megakarya and P. palmivora, two closely related causual agents of cacao black pod achieved similar genome size and gene model numbers by different mechanisms.</title>
        <authorList>
            <person name="Ali S."/>
            <person name="Shao J."/>
            <person name="Larry D.J."/>
            <person name="Kronmiller B."/>
            <person name="Shen D."/>
            <person name="Strem M.D."/>
            <person name="Melnick R.L."/>
            <person name="Guiltinan M.J."/>
            <person name="Tyler B.M."/>
            <person name="Meinhardt L.W."/>
            <person name="Bailey B.A."/>
        </authorList>
    </citation>
    <scope>NUCLEOTIDE SEQUENCE [LARGE SCALE GENOMIC DNA]</scope>
    <source>
        <strain evidence="3">zdho120</strain>
    </source>
</reference>
<dbReference type="InterPro" id="IPR051320">
    <property type="entry name" value="Viral_Replic_Matur_Polypro"/>
</dbReference>
<dbReference type="OrthoDB" id="120907at2759"/>
<dbReference type="EMBL" id="NBNE01004491">
    <property type="protein sequence ID" value="OWZ05318.1"/>
    <property type="molecule type" value="Genomic_DNA"/>
</dbReference>
<comment type="caution">
    <text evidence="2">The sequence shown here is derived from an EMBL/GenBank/DDBJ whole genome shotgun (WGS) entry which is preliminary data.</text>
</comment>
<dbReference type="PANTHER" id="PTHR33064:SF37">
    <property type="entry name" value="RIBONUCLEASE H"/>
    <property type="match status" value="1"/>
</dbReference>
<proteinExistence type="predicted"/>
<gene>
    <name evidence="2" type="ORF">PHMEG_00022608</name>
</gene>
<dbReference type="STRING" id="4795.A0A225VKB3"/>
<sequence length="278" mass="30469">MGVEYGTGHKSGDPLDQKDVASMSQKKDEDPAAVPEDQPDQPDQPDTSDLDLACESDQDYDECVNYHEGRVLYAEDVDGQLAVLPEFSVTTGDVMIEDIQLEMCPAAARGVVCDIDVGEARPTALECRKLRIQFREKLAELIKGLLSAKMINHSRSPWPSPIVVIIKKNADGLPDAADQRSTGGSGIYTMVLLTGYGEWFLSGEDDGSGSPDLGLYHPIWTFRVESVPFGLKNAPHIYQQMIDNALYGFTRIPKLAGGLERLDVFEAGEPEDPANHRC</sequence>
<dbReference type="InterPro" id="IPR043502">
    <property type="entry name" value="DNA/RNA_pol_sf"/>
</dbReference>
<dbReference type="Gene3D" id="3.10.10.10">
    <property type="entry name" value="HIV Type 1 Reverse Transcriptase, subunit A, domain 1"/>
    <property type="match status" value="1"/>
</dbReference>
<feature type="compositionally biased region" description="Basic and acidic residues" evidence="1">
    <location>
        <begin position="10"/>
        <end position="30"/>
    </location>
</feature>
<evidence type="ECO:0000313" key="3">
    <source>
        <dbReference type="Proteomes" id="UP000198211"/>
    </source>
</evidence>
<dbReference type="PANTHER" id="PTHR33064">
    <property type="entry name" value="POL PROTEIN"/>
    <property type="match status" value="1"/>
</dbReference>
<keyword evidence="2" id="KW-0808">Transferase</keyword>
<dbReference type="Proteomes" id="UP000198211">
    <property type="component" value="Unassembled WGS sequence"/>
</dbReference>
<feature type="region of interest" description="Disordered" evidence="1">
    <location>
        <begin position="1"/>
        <end position="51"/>
    </location>
</feature>
<dbReference type="SUPFAM" id="SSF56672">
    <property type="entry name" value="DNA/RNA polymerases"/>
    <property type="match status" value="1"/>
</dbReference>
<keyword evidence="3" id="KW-1185">Reference proteome</keyword>
<keyword evidence="2" id="KW-0548">Nucleotidyltransferase</keyword>
<organism evidence="2 3">
    <name type="scientific">Phytophthora megakarya</name>
    <dbReference type="NCBI Taxonomy" id="4795"/>
    <lineage>
        <taxon>Eukaryota</taxon>
        <taxon>Sar</taxon>
        <taxon>Stramenopiles</taxon>
        <taxon>Oomycota</taxon>
        <taxon>Peronosporomycetes</taxon>
        <taxon>Peronosporales</taxon>
        <taxon>Peronosporaceae</taxon>
        <taxon>Phytophthora</taxon>
    </lineage>
</organism>
<name>A0A225VKB3_9STRA</name>
<evidence type="ECO:0000313" key="2">
    <source>
        <dbReference type="EMBL" id="OWZ05318.1"/>
    </source>
</evidence>
<dbReference type="GO" id="GO:0003964">
    <property type="term" value="F:RNA-directed DNA polymerase activity"/>
    <property type="evidence" value="ECO:0007669"/>
    <property type="project" value="UniProtKB-KW"/>
</dbReference>